<evidence type="ECO:0000313" key="1">
    <source>
        <dbReference type="EMBL" id="KKK82127.1"/>
    </source>
</evidence>
<proteinExistence type="predicted"/>
<sequence>MGDLRKLTLWHTIDWYASSIGTEHEKRERKVLDQAIDAALADSANRDGAMQQLSRAVRAALSEIPGFTEPLVSGTPRAKPELSADAMLGCKMRSFNT</sequence>
<gene>
    <name evidence="1" type="ORF">LCGC14_2806490</name>
</gene>
<protein>
    <submittedName>
        <fullName evidence="1">Uncharacterized protein</fullName>
    </submittedName>
</protein>
<organism evidence="1">
    <name type="scientific">marine sediment metagenome</name>
    <dbReference type="NCBI Taxonomy" id="412755"/>
    <lineage>
        <taxon>unclassified sequences</taxon>
        <taxon>metagenomes</taxon>
        <taxon>ecological metagenomes</taxon>
    </lineage>
</organism>
<name>A0A0F8YL57_9ZZZZ</name>
<reference evidence="1" key="1">
    <citation type="journal article" date="2015" name="Nature">
        <title>Complex archaea that bridge the gap between prokaryotes and eukaryotes.</title>
        <authorList>
            <person name="Spang A."/>
            <person name="Saw J.H."/>
            <person name="Jorgensen S.L."/>
            <person name="Zaremba-Niedzwiedzka K."/>
            <person name="Martijn J."/>
            <person name="Lind A.E."/>
            <person name="van Eijk R."/>
            <person name="Schleper C."/>
            <person name="Guy L."/>
            <person name="Ettema T.J."/>
        </authorList>
    </citation>
    <scope>NUCLEOTIDE SEQUENCE</scope>
</reference>
<accession>A0A0F8YL57</accession>
<dbReference type="AlphaFoldDB" id="A0A0F8YL57"/>
<comment type="caution">
    <text evidence="1">The sequence shown here is derived from an EMBL/GenBank/DDBJ whole genome shotgun (WGS) entry which is preliminary data.</text>
</comment>
<dbReference type="EMBL" id="LAZR01052809">
    <property type="protein sequence ID" value="KKK82127.1"/>
    <property type="molecule type" value="Genomic_DNA"/>
</dbReference>